<dbReference type="PANTHER" id="PTHR28360:SF1">
    <property type="entry name" value="DYNACTIN SUBUNIT 3"/>
    <property type="match status" value="1"/>
</dbReference>
<sequence>MDEKLLQDLEDRITTLEEKVLPTDGDNEKVMKVLLSANEAVTTFAAKRERFNQIFKRVPAISEYLSPGFIEAVSMDSACETEMVLASEDNIRVMAKQLEEIEKLSKALDSDKLKDLSGFQGKLAKLQEIQQQQLGDVSTLSQDLTTLLSTYNELVNYLSESFVKWDWTLTQLEEKQNEDG</sequence>
<evidence type="ECO:0000313" key="1">
    <source>
        <dbReference type="EMBL" id="CAB3261611.1"/>
    </source>
</evidence>
<dbReference type="Pfam" id="PF07426">
    <property type="entry name" value="Dynactin_p22"/>
    <property type="match status" value="1"/>
</dbReference>
<dbReference type="AlphaFoldDB" id="A0A6F9DHC9"/>
<name>A0A6F9DHC9_9ASCI</name>
<protein>
    <submittedName>
        <fullName evidence="1">Uncharacterized protein LOC100177191</fullName>
    </submittedName>
</protein>
<reference evidence="1" key="1">
    <citation type="submission" date="2020-04" db="EMBL/GenBank/DDBJ databases">
        <authorList>
            <person name="Neveu A P."/>
        </authorList>
    </citation>
    <scope>NUCLEOTIDE SEQUENCE</scope>
    <source>
        <tissue evidence="1">Whole embryo</tissue>
    </source>
</reference>
<gene>
    <name evidence="1" type="primary">LOC100177191</name>
</gene>
<proteinExistence type="evidence at transcript level"/>
<organism evidence="1">
    <name type="scientific">Phallusia mammillata</name>
    <dbReference type="NCBI Taxonomy" id="59560"/>
    <lineage>
        <taxon>Eukaryota</taxon>
        <taxon>Metazoa</taxon>
        <taxon>Chordata</taxon>
        <taxon>Tunicata</taxon>
        <taxon>Ascidiacea</taxon>
        <taxon>Phlebobranchia</taxon>
        <taxon>Ascidiidae</taxon>
        <taxon>Phallusia</taxon>
    </lineage>
</organism>
<dbReference type="InterPro" id="IPR009991">
    <property type="entry name" value="DCTN3"/>
</dbReference>
<dbReference type="GO" id="GO:0061640">
    <property type="term" value="P:cytoskeleton-dependent cytokinesis"/>
    <property type="evidence" value="ECO:0007669"/>
    <property type="project" value="InterPro"/>
</dbReference>
<dbReference type="EMBL" id="LR786501">
    <property type="protein sequence ID" value="CAB3261611.1"/>
    <property type="molecule type" value="mRNA"/>
</dbReference>
<dbReference type="PANTHER" id="PTHR28360">
    <property type="entry name" value="DYNACTIN SUBUNIT 3"/>
    <property type="match status" value="1"/>
</dbReference>
<dbReference type="GO" id="GO:0005869">
    <property type="term" value="C:dynactin complex"/>
    <property type="evidence" value="ECO:0007669"/>
    <property type="project" value="InterPro"/>
</dbReference>
<accession>A0A6F9DHC9</accession>